<organism evidence="3 4">
    <name type="scientific">Candidatus Sulfomarinibacter kjeldsenii</name>
    <dbReference type="NCBI Taxonomy" id="2885994"/>
    <lineage>
        <taxon>Bacteria</taxon>
        <taxon>Pseudomonadati</taxon>
        <taxon>Acidobacteriota</taxon>
        <taxon>Thermoanaerobaculia</taxon>
        <taxon>Thermoanaerobaculales</taxon>
        <taxon>Candidatus Sulfomarinibacteraceae</taxon>
        <taxon>Candidatus Sulfomarinibacter</taxon>
    </lineage>
</organism>
<dbReference type="InterPro" id="IPR011979">
    <property type="entry name" value="Antitox_Xre"/>
</dbReference>
<evidence type="ECO:0000313" key="4">
    <source>
        <dbReference type="Proteomes" id="UP000598633"/>
    </source>
</evidence>
<proteinExistence type="predicted"/>
<feature type="domain" description="Antitoxin Xre-like helix-turn-helix" evidence="2">
    <location>
        <begin position="48"/>
        <end position="107"/>
    </location>
</feature>
<dbReference type="GO" id="GO:0003677">
    <property type="term" value="F:DNA binding"/>
    <property type="evidence" value="ECO:0007669"/>
    <property type="project" value="InterPro"/>
</dbReference>
<accession>A0A8J7C3F2</accession>
<evidence type="ECO:0000259" key="1">
    <source>
        <dbReference type="Pfam" id="PF09722"/>
    </source>
</evidence>
<dbReference type="InterPro" id="IPR046847">
    <property type="entry name" value="Xre-like_HTH"/>
</dbReference>
<reference evidence="3 4" key="1">
    <citation type="submission" date="2020-08" db="EMBL/GenBank/DDBJ databases">
        <title>Acidobacteriota in marine sediments use diverse sulfur dissimilation pathways.</title>
        <authorList>
            <person name="Wasmund K."/>
        </authorList>
    </citation>
    <scope>NUCLEOTIDE SEQUENCE [LARGE SCALE GENOMIC DNA]</scope>
    <source>
        <strain evidence="3">MAG AM3-A</strain>
    </source>
</reference>
<dbReference type="Proteomes" id="UP000598633">
    <property type="component" value="Unassembled WGS sequence"/>
</dbReference>
<name>A0A8J7C3F2_9BACT</name>
<dbReference type="NCBIfam" id="TIGR02293">
    <property type="entry name" value="TAS_TIGR02293"/>
    <property type="match status" value="1"/>
</dbReference>
<dbReference type="Pfam" id="PF09722">
    <property type="entry name" value="Xre_MbcA_ParS_C"/>
    <property type="match status" value="1"/>
</dbReference>
<evidence type="ECO:0000313" key="3">
    <source>
        <dbReference type="EMBL" id="MBD3870710.1"/>
    </source>
</evidence>
<protein>
    <submittedName>
        <fullName evidence="3">DUF2384 domain-containing protein</fullName>
    </submittedName>
</protein>
<dbReference type="AlphaFoldDB" id="A0A8J7C3F2"/>
<evidence type="ECO:0000259" key="2">
    <source>
        <dbReference type="Pfam" id="PF20432"/>
    </source>
</evidence>
<dbReference type="InterPro" id="IPR024467">
    <property type="entry name" value="Xre/MbcA/ParS-like_toxin-bd"/>
</dbReference>
<comment type="caution">
    <text evidence="3">The sequence shown here is derived from an EMBL/GenBank/DDBJ whole genome shotgun (WGS) entry which is preliminary data.</text>
</comment>
<dbReference type="Pfam" id="PF20432">
    <property type="entry name" value="Xre-like-HTH"/>
    <property type="match status" value="1"/>
</dbReference>
<sequence length="165" mass="18342">MAYARKSTKQRVSEAAVDYAAPVPASASGQHEYLSLLGLRSFDTASLLKRLDEGLSYAAFERLKRNFDVTSQELADAALITLRTLARRKKAGRMQPDESDRLVRLARVFSRAIDLYVGSVDAAQDWMMRSNRALGGVSPFEMAKTEVGSREVENLITRIEHGVFS</sequence>
<feature type="domain" description="Antitoxin Xre/MbcA/ParS-like toxin-binding" evidence="1">
    <location>
        <begin position="116"/>
        <end position="162"/>
    </location>
</feature>
<gene>
    <name evidence="3" type="ORF">IFJ97_05050</name>
</gene>
<dbReference type="EMBL" id="JACXWA010000082">
    <property type="protein sequence ID" value="MBD3870710.1"/>
    <property type="molecule type" value="Genomic_DNA"/>
</dbReference>